<name>A0A8B7CXA2_PHODC</name>
<dbReference type="SUPFAM" id="SSF50630">
    <property type="entry name" value="Acid proteases"/>
    <property type="match status" value="1"/>
</dbReference>
<dbReference type="InterPro" id="IPR032799">
    <property type="entry name" value="TAXi_C"/>
</dbReference>
<keyword evidence="7 10" id="KW-0378">Hydrolase</keyword>
<feature type="domain" description="Peptidase A1" evidence="12">
    <location>
        <begin position="89"/>
        <end position="421"/>
    </location>
</feature>
<dbReference type="PRINTS" id="PR00792">
    <property type="entry name" value="PEPSIN"/>
</dbReference>
<dbReference type="GO" id="GO:0006508">
    <property type="term" value="P:proteolysis"/>
    <property type="evidence" value="ECO:0007669"/>
    <property type="project" value="UniProtKB-KW"/>
</dbReference>
<dbReference type="InterPro" id="IPR001969">
    <property type="entry name" value="Aspartic_peptidase_AS"/>
</dbReference>
<dbReference type="FunFam" id="2.40.70.10:FF:000050">
    <property type="entry name" value="Aspartic proteinase CDR1"/>
    <property type="match status" value="1"/>
</dbReference>
<keyword evidence="8" id="KW-0325">Glycoprotein</keyword>
<evidence type="ECO:0000256" key="9">
    <source>
        <dbReference type="PIRSR" id="PIRSR601461-1"/>
    </source>
</evidence>
<dbReference type="InterPro" id="IPR032861">
    <property type="entry name" value="TAXi_N"/>
</dbReference>
<dbReference type="Pfam" id="PF14543">
    <property type="entry name" value="TAXi_N"/>
    <property type="match status" value="1"/>
</dbReference>
<evidence type="ECO:0000256" key="4">
    <source>
        <dbReference type="ARBA" id="ARBA00022670"/>
    </source>
</evidence>
<dbReference type="Pfam" id="PF14541">
    <property type="entry name" value="TAXi_C"/>
    <property type="match status" value="1"/>
</dbReference>
<dbReference type="GO" id="GO:0005576">
    <property type="term" value="C:extracellular region"/>
    <property type="evidence" value="ECO:0007669"/>
    <property type="project" value="UniProtKB-SubCell"/>
</dbReference>
<dbReference type="InterPro" id="IPR033121">
    <property type="entry name" value="PEPTIDASE_A1"/>
</dbReference>
<dbReference type="KEGG" id="pda:103720458"/>
<dbReference type="PANTHER" id="PTHR47967:SF128">
    <property type="entry name" value="ASPARTIC PROTEINASE CDR1-LIKE"/>
    <property type="match status" value="1"/>
</dbReference>
<dbReference type="InterPro" id="IPR034161">
    <property type="entry name" value="Pepsin-like_plant"/>
</dbReference>
<evidence type="ECO:0000256" key="6">
    <source>
        <dbReference type="ARBA" id="ARBA00022750"/>
    </source>
</evidence>
<evidence type="ECO:0000313" key="13">
    <source>
        <dbReference type="Proteomes" id="UP000228380"/>
    </source>
</evidence>
<dbReference type="GeneID" id="103720458"/>
<dbReference type="AlphaFoldDB" id="A0A8B7CXA2"/>
<feature type="signal peptide" evidence="11">
    <location>
        <begin position="1"/>
        <end position="22"/>
    </location>
</feature>
<keyword evidence="13" id="KW-1185">Reference proteome</keyword>
<keyword evidence="5 11" id="KW-0732">Signal</keyword>
<accession>A0A8B7CXA2</accession>
<dbReference type="InterPro" id="IPR021109">
    <property type="entry name" value="Peptidase_aspartic_dom_sf"/>
</dbReference>
<feature type="chain" id="PRO_5034981675" evidence="11">
    <location>
        <begin position="23"/>
        <end position="428"/>
    </location>
</feature>
<evidence type="ECO:0000256" key="2">
    <source>
        <dbReference type="ARBA" id="ARBA00007447"/>
    </source>
</evidence>
<dbReference type="OrthoDB" id="775830at2759"/>
<dbReference type="PANTHER" id="PTHR47967">
    <property type="entry name" value="OS07G0603500 PROTEIN-RELATED"/>
    <property type="match status" value="1"/>
</dbReference>
<evidence type="ECO:0000256" key="5">
    <source>
        <dbReference type="ARBA" id="ARBA00022729"/>
    </source>
</evidence>
<dbReference type="FunFam" id="2.40.70.10:FF:000016">
    <property type="entry name" value="Probable aspartic protease At2g35615"/>
    <property type="match status" value="1"/>
</dbReference>
<evidence type="ECO:0000256" key="1">
    <source>
        <dbReference type="ARBA" id="ARBA00004613"/>
    </source>
</evidence>
<dbReference type="PROSITE" id="PS00141">
    <property type="entry name" value="ASP_PROTEASE"/>
    <property type="match status" value="2"/>
</dbReference>
<comment type="subcellular location">
    <subcellularLocation>
        <location evidence="1">Secreted</location>
    </subcellularLocation>
</comment>
<dbReference type="InterPro" id="IPR051708">
    <property type="entry name" value="Plant_Aspart_Prot_A1"/>
</dbReference>
<dbReference type="Gene3D" id="2.40.70.10">
    <property type="entry name" value="Acid Proteases"/>
    <property type="match status" value="2"/>
</dbReference>
<sequence length="428" mass="45639">MASSSLALSSLLLLFLPLLASAKGGFTVELIHRDSPKSPLYDPSKTLSDRVLENARQSIARADHLRRAFSLAASDGTYQSPVVSDIAAYLMEVNIGTPANKFFAIADTGSDLTWTDCEPCEGCYPQDSPLFDPTKSSTYRDISCQADACANLPRPSCSSDSSTCQYTYSYGDGSHTSGNLASETFTFDVAGGRPVKIPKVAFGCSHDSQGSFSNATAGLVGLGGGPLSLVSQLGSVIDKKFSYCLVPHSEKSVSSKISFGADAVVSGRHMVSTPLIPGRQNTFYTVSLQSLTVDGDSIPVNSGDVIVDSGTTLTMLDSSLVQSLEDKLTNIIDLPTVKDPQGLFNLCFDVSKSREVQLPDITFEFEGAALTLSSVNTFILYHENTVCLAIVPTEELGIIGNIAQQNFNIGYDLENQKLSFAPADCTKF</sequence>
<proteinExistence type="inferred from homology"/>
<dbReference type="CDD" id="cd05476">
    <property type="entry name" value="pepsin_A_like_plant"/>
    <property type="match status" value="1"/>
</dbReference>
<keyword evidence="4 10" id="KW-0645">Protease</keyword>
<feature type="active site" evidence="9">
    <location>
        <position position="308"/>
    </location>
</feature>
<dbReference type="GO" id="GO:0004190">
    <property type="term" value="F:aspartic-type endopeptidase activity"/>
    <property type="evidence" value="ECO:0007669"/>
    <property type="project" value="UniProtKB-KW"/>
</dbReference>
<protein>
    <submittedName>
        <fullName evidence="14">Aspartic proteinase CDR1-like</fullName>
    </submittedName>
</protein>
<dbReference type="PROSITE" id="PS51767">
    <property type="entry name" value="PEPTIDASE_A1"/>
    <property type="match status" value="1"/>
</dbReference>
<reference evidence="14" key="2">
    <citation type="submission" date="2025-08" db="UniProtKB">
        <authorList>
            <consortium name="RefSeq"/>
        </authorList>
    </citation>
    <scope>IDENTIFICATION</scope>
    <source>
        <tissue evidence="14">Young leaves</tissue>
    </source>
</reference>
<evidence type="ECO:0000259" key="12">
    <source>
        <dbReference type="PROSITE" id="PS51767"/>
    </source>
</evidence>
<keyword evidence="3" id="KW-0964">Secreted</keyword>
<dbReference type="Proteomes" id="UP000228380">
    <property type="component" value="Chromosome 2"/>
</dbReference>
<keyword evidence="6 10" id="KW-0064">Aspartyl protease</keyword>
<evidence type="ECO:0000256" key="7">
    <source>
        <dbReference type="ARBA" id="ARBA00022801"/>
    </source>
</evidence>
<evidence type="ECO:0000256" key="8">
    <source>
        <dbReference type="ARBA" id="ARBA00023180"/>
    </source>
</evidence>
<comment type="similarity">
    <text evidence="2 10">Belongs to the peptidase A1 family.</text>
</comment>
<feature type="active site" evidence="9">
    <location>
        <position position="107"/>
    </location>
</feature>
<gene>
    <name evidence="14" type="primary">LOC103720458</name>
</gene>
<evidence type="ECO:0000256" key="10">
    <source>
        <dbReference type="RuleBase" id="RU000454"/>
    </source>
</evidence>
<evidence type="ECO:0000256" key="11">
    <source>
        <dbReference type="SAM" id="SignalP"/>
    </source>
</evidence>
<dbReference type="RefSeq" id="XP_008808386.2">
    <property type="nucleotide sequence ID" value="XM_008810164.2"/>
</dbReference>
<reference evidence="13" key="1">
    <citation type="journal article" date="2019" name="Nat. Commun.">
        <title>Genome-wide association mapping of date palm fruit traits.</title>
        <authorList>
            <person name="Hazzouri K.M."/>
            <person name="Gros-Balthazard M."/>
            <person name="Flowers J.M."/>
            <person name="Copetti D."/>
            <person name="Lemansour A."/>
            <person name="Lebrun M."/>
            <person name="Masmoudi K."/>
            <person name="Ferrand S."/>
            <person name="Dhar M.I."/>
            <person name="Fresquez Z.A."/>
            <person name="Rosas U."/>
            <person name="Zhang J."/>
            <person name="Talag J."/>
            <person name="Lee S."/>
            <person name="Kudrna D."/>
            <person name="Powell R.F."/>
            <person name="Leitch I.J."/>
            <person name="Krueger R.R."/>
            <person name="Wing R.A."/>
            <person name="Amiri K.M.A."/>
            <person name="Purugganan M.D."/>
        </authorList>
    </citation>
    <scope>NUCLEOTIDE SEQUENCE [LARGE SCALE GENOMIC DNA]</scope>
    <source>
        <strain evidence="13">cv. Khalas</strain>
    </source>
</reference>
<evidence type="ECO:0000256" key="3">
    <source>
        <dbReference type="ARBA" id="ARBA00022525"/>
    </source>
</evidence>
<dbReference type="InterPro" id="IPR001461">
    <property type="entry name" value="Aspartic_peptidase_A1"/>
</dbReference>
<evidence type="ECO:0000313" key="14">
    <source>
        <dbReference type="RefSeq" id="XP_008808386.2"/>
    </source>
</evidence>
<organism evidence="13 14">
    <name type="scientific">Phoenix dactylifera</name>
    <name type="common">Date palm</name>
    <dbReference type="NCBI Taxonomy" id="42345"/>
    <lineage>
        <taxon>Eukaryota</taxon>
        <taxon>Viridiplantae</taxon>
        <taxon>Streptophyta</taxon>
        <taxon>Embryophyta</taxon>
        <taxon>Tracheophyta</taxon>
        <taxon>Spermatophyta</taxon>
        <taxon>Magnoliopsida</taxon>
        <taxon>Liliopsida</taxon>
        <taxon>Arecaceae</taxon>
        <taxon>Coryphoideae</taxon>
        <taxon>Phoeniceae</taxon>
        <taxon>Phoenix</taxon>
    </lineage>
</organism>